<evidence type="ECO:0000313" key="1">
    <source>
        <dbReference type="EMBL" id="QHU18361.1"/>
    </source>
</evidence>
<accession>A0A6C0KMG2</accession>
<dbReference type="EMBL" id="MN740928">
    <property type="protein sequence ID" value="QHU18361.1"/>
    <property type="molecule type" value="Genomic_DNA"/>
</dbReference>
<proteinExistence type="predicted"/>
<dbReference type="CDD" id="cd00761">
    <property type="entry name" value="Glyco_tranf_GTA_type"/>
    <property type="match status" value="1"/>
</dbReference>
<name>A0A6C0KMG2_9ZZZZ</name>
<dbReference type="InterPro" id="IPR029044">
    <property type="entry name" value="Nucleotide-diphossugar_trans"/>
</dbReference>
<sequence length="266" mass="30718">MKEDWVVVIPSYNRVETLKEKTLKVLQDYKIPPSKIYVFVANEEQKELYEAGLEKGSVGHIVVGVKGLAEVRNFIFKYFPKGKHIVEMDDDIRGFIEYDEKAKRHEKPLKNFVEICNRGFAEAKKAGARLWGVYSVPNGFFMKPTVTTDLRFIIGSFWGCINPGEEIQIPLGSEKEDYQRTILFWEKDGAVVRLNFVAPKTAYYKEPGGMQEGNRIAKQNKTVKSMLKRWPQYIQMNPRRKSGYPEIRLTNTTKKVKKVTATTKHT</sequence>
<dbReference type="SUPFAM" id="SSF53448">
    <property type="entry name" value="Nucleotide-diphospho-sugar transferases"/>
    <property type="match status" value="1"/>
</dbReference>
<dbReference type="AlphaFoldDB" id="A0A6C0KMG2"/>
<evidence type="ECO:0008006" key="2">
    <source>
        <dbReference type="Google" id="ProtNLM"/>
    </source>
</evidence>
<protein>
    <recommendedName>
        <fullName evidence="2">Glycosyltransferase</fullName>
    </recommendedName>
</protein>
<organism evidence="1">
    <name type="scientific">viral metagenome</name>
    <dbReference type="NCBI Taxonomy" id="1070528"/>
    <lineage>
        <taxon>unclassified sequences</taxon>
        <taxon>metagenomes</taxon>
        <taxon>organismal metagenomes</taxon>
    </lineage>
</organism>
<reference evidence="1" key="1">
    <citation type="journal article" date="2020" name="Nature">
        <title>Giant virus diversity and host interactions through global metagenomics.</title>
        <authorList>
            <person name="Schulz F."/>
            <person name="Roux S."/>
            <person name="Paez-Espino D."/>
            <person name="Jungbluth S."/>
            <person name="Walsh D.A."/>
            <person name="Denef V.J."/>
            <person name="McMahon K.D."/>
            <person name="Konstantinidis K.T."/>
            <person name="Eloe-Fadrosh E.A."/>
            <person name="Kyrpides N.C."/>
            <person name="Woyke T."/>
        </authorList>
    </citation>
    <scope>NUCLEOTIDE SEQUENCE</scope>
    <source>
        <strain evidence="1">GVMAG-S-3300013006-138</strain>
    </source>
</reference>